<sequence>GLRKSQAGFLKKTKKKGPHKTIGAIDGYHVKILRPTGFFGSAHDARILKESPIFKNAESKCT</sequence>
<comment type="caution">
    <text evidence="1">The sequence shown here is derived from an EMBL/GenBank/DDBJ whole genome shotgun (WGS) entry which is preliminary data.</text>
</comment>
<organism evidence="1 2">
    <name type="scientific">Ixodes persulcatus</name>
    <name type="common">Taiga tick</name>
    <dbReference type="NCBI Taxonomy" id="34615"/>
    <lineage>
        <taxon>Eukaryota</taxon>
        <taxon>Metazoa</taxon>
        <taxon>Ecdysozoa</taxon>
        <taxon>Arthropoda</taxon>
        <taxon>Chelicerata</taxon>
        <taxon>Arachnida</taxon>
        <taxon>Acari</taxon>
        <taxon>Parasitiformes</taxon>
        <taxon>Ixodida</taxon>
        <taxon>Ixodoidea</taxon>
        <taxon>Ixodidae</taxon>
        <taxon>Ixodinae</taxon>
        <taxon>Ixodes</taxon>
    </lineage>
</organism>
<evidence type="ECO:0000313" key="1">
    <source>
        <dbReference type="EMBL" id="KAG0409704.1"/>
    </source>
</evidence>
<accession>A0AC60NRH2</accession>
<proteinExistence type="predicted"/>
<gene>
    <name evidence="1" type="ORF">HPB47_013176</name>
</gene>
<dbReference type="Proteomes" id="UP000805193">
    <property type="component" value="Unassembled WGS sequence"/>
</dbReference>
<name>A0AC60NRH2_IXOPE</name>
<keyword evidence="2" id="KW-1185">Reference proteome</keyword>
<feature type="non-terminal residue" evidence="1">
    <location>
        <position position="62"/>
    </location>
</feature>
<dbReference type="EMBL" id="JABSTQ010011602">
    <property type="protein sequence ID" value="KAG0409704.1"/>
    <property type="molecule type" value="Genomic_DNA"/>
</dbReference>
<protein>
    <submittedName>
        <fullName evidence="1">Uncharacterized protein</fullName>
    </submittedName>
</protein>
<evidence type="ECO:0000313" key="2">
    <source>
        <dbReference type="Proteomes" id="UP000805193"/>
    </source>
</evidence>
<feature type="non-terminal residue" evidence="1">
    <location>
        <position position="1"/>
    </location>
</feature>
<reference evidence="1 2" key="1">
    <citation type="journal article" date="2020" name="Cell">
        <title>Large-Scale Comparative Analyses of Tick Genomes Elucidate Their Genetic Diversity and Vector Capacities.</title>
        <authorList>
            <consortium name="Tick Genome and Microbiome Consortium (TIGMIC)"/>
            <person name="Jia N."/>
            <person name="Wang J."/>
            <person name="Shi W."/>
            <person name="Du L."/>
            <person name="Sun Y."/>
            <person name="Zhan W."/>
            <person name="Jiang J.F."/>
            <person name="Wang Q."/>
            <person name="Zhang B."/>
            <person name="Ji P."/>
            <person name="Bell-Sakyi L."/>
            <person name="Cui X.M."/>
            <person name="Yuan T.T."/>
            <person name="Jiang B.G."/>
            <person name="Yang W.F."/>
            <person name="Lam T.T."/>
            <person name="Chang Q.C."/>
            <person name="Ding S.J."/>
            <person name="Wang X.J."/>
            <person name="Zhu J.G."/>
            <person name="Ruan X.D."/>
            <person name="Zhao L."/>
            <person name="Wei J.T."/>
            <person name="Ye R.Z."/>
            <person name="Que T.C."/>
            <person name="Du C.H."/>
            <person name="Zhou Y.H."/>
            <person name="Cheng J.X."/>
            <person name="Dai P.F."/>
            <person name="Guo W.B."/>
            <person name="Han X.H."/>
            <person name="Huang E.J."/>
            <person name="Li L.F."/>
            <person name="Wei W."/>
            <person name="Gao Y.C."/>
            <person name="Liu J.Z."/>
            <person name="Shao H.Z."/>
            <person name="Wang X."/>
            <person name="Wang C.C."/>
            <person name="Yang T.C."/>
            <person name="Huo Q.B."/>
            <person name="Li W."/>
            <person name="Chen H.Y."/>
            <person name="Chen S.E."/>
            <person name="Zhou L.G."/>
            <person name="Ni X.B."/>
            <person name="Tian J.H."/>
            <person name="Sheng Y."/>
            <person name="Liu T."/>
            <person name="Pan Y.S."/>
            <person name="Xia L.Y."/>
            <person name="Li J."/>
            <person name="Zhao F."/>
            <person name="Cao W.C."/>
        </authorList>
    </citation>
    <scope>NUCLEOTIDE SEQUENCE [LARGE SCALE GENOMIC DNA]</scope>
    <source>
        <strain evidence="1">Iper-2018</strain>
    </source>
</reference>